<reference evidence="3" key="1">
    <citation type="submission" date="2018-05" db="EMBL/GenBank/DDBJ databases">
        <title>Draft genome of Mucuna pruriens seed.</title>
        <authorList>
            <person name="Nnadi N.E."/>
            <person name="Vos R."/>
            <person name="Hasami M.H."/>
            <person name="Devisetty U.K."/>
            <person name="Aguiy J.C."/>
        </authorList>
    </citation>
    <scope>NUCLEOTIDE SEQUENCE [LARGE SCALE GENOMIC DNA]</scope>
    <source>
        <strain evidence="3">JCA_2017</strain>
    </source>
</reference>
<feature type="domain" description="G-patch" evidence="2">
    <location>
        <begin position="63"/>
        <end position="97"/>
    </location>
</feature>
<dbReference type="Gene3D" id="3.10.10.10">
    <property type="entry name" value="HIV Type 1 Reverse Transcriptase, subunit A, domain 1"/>
    <property type="match status" value="1"/>
</dbReference>
<comment type="caution">
    <text evidence="3">The sequence shown here is derived from an EMBL/GenBank/DDBJ whole genome shotgun (WGS) entry which is preliminary data.</text>
</comment>
<evidence type="ECO:0000256" key="1">
    <source>
        <dbReference type="SAM" id="MobiDB-lite"/>
    </source>
</evidence>
<dbReference type="PANTHER" id="PTHR24559:SF457">
    <property type="entry name" value="RNA-DIRECTED DNA POLYMERASE HOMOLOG"/>
    <property type="match status" value="1"/>
</dbReference>
<accession>A0A371HR08</accession>
<dbReference type="InterPro" id="IPR053134">
    <property type="entry name" value="RNA-dir_DNA_polymerase"/>
</dbReference>
<dbReference type="Pfam" id="PF01585">
    <property type="entry name" value="G-patch"/>
    <property type="match status" value="1"/>
</dbReference>
<dbReference type="EMBL" id="QJKJ01001926">
    <property type="protein sequence ID" value="RDY05207.1"/>
    <property type="molecule type" value="Genomic_DNA"/>
</dbReference>
<dbReference type="PROSITE" id="PS50174">
    <property type="entry name" value="G_PATCH"/>
    <property type="match status" value="1"/>
</dbReference>
<dbReference type="PANTHER" id="PTHR24559">
    <property type="entry name" value="TRANSPOSON TY3-I GAG-POL POLYPROTEIN"/>
    <property type="match status" value="1"/>
</dbReference>
<evidence type="ECO:0000259" key="2">
    <source>
        <dbReference type="PROSITE" id="PS50174"/>
    </source>
</evidence>
<dbReference type="GO" id="GO:0003676">
    <property type="term" value="F:nucleic acid binding"/>
    <property type="evidence" value="ECO:0007669"/>
    <property type="project" value="InterPro"/>
</dbReference>
<protein>
    <recommendedName>
        <fullName evidence="2">G-patch domain-containing protein</fullName>
    </recommendedName>
</protein>
<organism evidence="3 4">
    <name type="scientific">Mucuna pruriens</name>
    <name type="common">Velvet bean</name>
    <name type="synonym">Dolichos pruriens</name>
    <dbReference type="NCBI Taxonomy" id="157652"/>
    <lineage>
        <taxon>Eukaryota</taxon>
        <taxon>Viridiplantae</taxon>
        <taxon>Streptophyta</taxon>
        <taxon>Embryophyta</taxon>
        <taxon>Tracheophyta</taxon>
        <taxon>Spermatophyta</taxon>
        <taxon>Magnoliopsida</taxon>
        <taxon>eudicotyledons</taxon>
        <taxon>Gunneridae</taxon>
        <taxon>Pentapetalae</taxon>
        <taxon>rosids</taxon>
        <taxon>fabids</taxon>
        <taxon>Fabales</taxon>
        <taxon>Fabaceae</taxon>
        <taxon>Papilionoideae</taxon>
        <taxon>50 kb inversion clade</taxon>
        <taxon>NPAAA clade</taxon>
        <taxon>indigoferoid/millettioid clade</taxon>
        <taxon>Phaseoleae</taxon>
        <taxon>Mucuna</taxon>
    </lineage>
</organism>
<dbReference type="AlphaFoldDB" id="A0A371HR08"/>
<sequence>MGEKELIINTPLLDEYVEGDEEALETSFQALEIVGTTSSEAKGRHHKPSRVAIMVAKVPISNGFEPGKGLGRKLDGMTKPVAIQENSGRSKLGYKGATRKGKPGRKARQRENSKVEALIELKRLLEQEESRLQSKTEELETINLGDREEKRNVLVGKQMPPSSREYFDIFAWSYRDMPGLDTAIVEHRLPLIPNAVPVRQQLGRMKPEMALKIKEEVEKQWNANFLALAKYSQWVANIVPVPKKDRKV</sequence>
<feature type="compositionally biased region" description="Basic residues" evidence="1">
    <location>
        <begin position="97"/>
        <end position="108"/>
    </location>
</feature>
<dbReference type="InterPro" id="IPR000467">
    <property type="entry name" value="G_patch_dom"/>
</dbReference>
<dbReference type="InterPro" id="IPR043502">
    <property type="entry name" value="DNA/RNA_pol_sf"/>
</dbReference>
<feature type="region of interest" description="Disordered" evidence="1">
    <location>
        <begin position="85"/>
        <end position="111"/>
    </location>
</feature>
<proteinExistence type="predicted"/>
<evidence type="ECO:0000313" key="4">
    <source>
        <dbReference type="Proteomes" id="UP000257109"/>
    </source>
</evidence>
<dbReference type="SUPFAM" id="SSF56672">
    <property type="entry name" value="DNA/RNA polymerases"/>
    <property type="match status" value="1"/>
</dbReference>
<dbReference type="Proteomes" id="UP000257109">
    <property type="component" value="Unassembled WGS sequence"/>
</dbReference>
<gene>
    <name evidence="3" type="ORF">CR513_10991</name>
</gene>
<evidence type="ECO:0000313" key="3">
    <source>
        <dbReference type="EMBL" id="RDY05207.1"/>
    </source>
</evidence>
<name>A0A371HR08_MUCPR</name>
<feature type="non-terminal residue" evidence="3">
    <location>
        <position position="1"/>
    </location>
</feature>
<keyword evidence="4" id="KW-1185">Reference proteome</keyword>